<sequence length="83" mass="9955">MVITWNEIIELNDRVRENNLDYKIHLSDACGGQSMWIESLKADNSFEDLDVLNKLIEDYFTEIKAEIVYSWDKKSFWMKDRSF</sequence>
<protein>
    <submittedName>
        <fullName evidence="1">Uncharacterized protein</fullName>
    </submittedName>
</protein>
<comment type="caution">
    <text evidence="1">The sequence shown here is derived from an EMBL/GenBank/DDBJ whole genome shotgun (WGS) entry which is preliminary data.</text>
</comment>
<dbReference type="EMBL" id="WJBC01000008">
    <property type="protein sequence ID" value="MBC3804212.1"/>
    <property type="molecule type" value="Genomic_DNA"/>
</dbReference>
<evidence type="ECO:0000313" key="1">
    <source>
        <dbReference type="EMBL" id="MBC3804212.1"/>
    </source>
</evidence>
<dbReference type="Proteomes" id="UP000603234">
    <property type="component" value="Unassembled WGS sequence"/>
</dbReference>
<accession>A0ABR6WUD8</accession>
<keyword evidence="2" id="KW-1185">Reference proteome</keyword>
<dbReference type="RefSeq" id="WP_186842097.1">
    <property type="nucleotide sequence ID" value="NZ_WJBC01000008.1"/>
</dbReference>
<gene>
    <name evidence="1" type="ORF">GH808_07155</name>
</gene>
<proteinExistence type="predicted"/>
<evidence type="ECO:0000313" key="2">
    <source>
        <dbReference type="Proteomes" id="UP000603234"/>
    </source>
</evidence>
<organism evidence="1 2">
    <name type="scientific">Acetobacterium fimetarium</name>
    <dbReference type="NCBI Taxonomy" id="52691"/>
    <lineage>
        <taxon>Bacteria</taxon>
        <taxon>Bacillati</taxon>
        <taxon>Bacillota</taxon>
        <taxon>Clostridia</taxon>
        <taxon>Eubacteriales</taxon>
        <taxon>Eubacteriaceae</taxon>
        <taxon>Acetobacterium</taxon>
    </lineage>
</organism>
<reference evidence="1 2" key="1">
    <citation type="journal article" date="2020" name="mSystems">
        <title>Defining Genomic and Predicted Metabolic Features of the Acetobacterium Genus.</title>
        <authorList>
            <person name="Ross D.E."/>
            <person name="Marshall C.W."/>
            <person name="Gulliver D."/>
            <person name="May H.D."/>
            <person name="Norman R.S."/>
        </authorList>
    </citation>
    <scope>NUCLEOTIDE SEQUENCE [LARGE SCALE GENOMIC DNA]</scope>
    <source>
        <strain evidence="1 2">DSM 8238</strain>
    </source>
</reference>
<name>A0ABR6WUD8_9FIRM</name>